<comment type="catalytic activity">
    <reaction evidence="19">
        <text>(6R)-5,10-methylenetetrahydrofolyl-(gamma-L-Glu)(n) + L-glutamate + ATP = (6R)-5,10-methylenetetrahydrofolyl-(gamma-L-Glu)(n+1) + ADP + phosphate + H(+)</text>
        <dbReference type="Rhea" id="RHEA:51912"/>
        <dbReference type="Rhea" id="RHEA-COMP:13257"/>
        <dbReference type="Rhea" id="RHEA-COMP:13258"/>
        <dbReference type="ChEBI" id="CHEBI:15378"/>
        <dbReference type="ChEBI" id="CHEBI:29985"/>
        <dbReference type="ChEBI" id="CHEBI:30616"/>
        <dbReference type="ChEBI" id="CHEBI:43474"/>
        <dbReference type="ChEBI" id="CHEBI:136572"/>
        <dbReference type="ChEBI" id="CHEBI:456216"/>
        <dbReference type="EC" id="6.3.2.17"/>
    </reaction>
</comment>
<dbReference type="InterPro" id="IPR036565">
    <property type="entry name" value="Mur-like_cat_sf"/>
</dbReference>
<evidence type="ECO:0000313" key="24">
    <source>
        <dbReference type="Proteomes" id="UP000595564"/>
    </source>
</evidence>
<dbReference type="PANTHER" id="PTHR11136:SF0">
    <property type="entry name" value="DIHYDROFOLATE SYNTHETASE-RELATED"/>
    <property type="match status" value="1"/>
</dbReference>
<evidence type="ECO:0000256" key="4">
    <source>
        <dbReference type="ARBA" id="ARBA00008276"/>
    </source>
</evidence>
<dbReference type="InterPro" id="IPR004101">
    <property type="entry name" value="Mur_ligase_C"/>
</dbReference>
<dbReference type="GO" id="GO:0004326">
    <property type="term" value="F:tetrahydrofolylpolyglutamate synthase activity"/>
    <property type="evidence" value="ECO:0007669"/>
    <property type="project" value="UniProtKB-EC"/>
</dbReference>
<dbReference type="Pfam" id="PF02875">
    <property type="entry name" value="Mur_ligase_C"/>
    <property type="match status" value="1"/>
</dbReference>
<dbReference type="AlphaFoldDB" id="A0A7R6PSE1"/>
<dbReference type="PIRSF" id="PIRSF001563">
    <property type="entry name" value="Folylpolyglu_synth"/>
    <property type="match status" value="1"/>
</dbReference>
<dbReference type="SUPFAM" id="SSF53244">
    <property type="entry name" value="MurD-like peptide ligases, peptide-binding domain"/>
    <property type="match status" value="1"/>
</dbReference>
<reference evidence="23 24" key="1">
    <citation type="journal article" date="2012" name="Extremophiles">
        <title>Thermotomaculum hydrothermale gen. nov., sp. nov., a novel heterotrophic thermophile within the phylum Acidobacteria from a deep-sea hydrothermal vent chimney in the Southern Okinawa Trough.</title>
        <authorList>
            <person name="Izumi H."/>
            <person name="Nunoura T."/>
            <person name="Miyazaki M."/>
            <person name="Mino S."/>
            <person name="Toki T."/>
            <person name="Takai K."/>
            <person name="Sako Y."/>
            <person name="Sawabe T."/>
            <person name="Nakagawa S."/>
        </authorList>
    </citation>
    <scope>NUCLEOTIDE SEQUENCE [LARGE SCALE GENOMIC DNA]</scope>
    <source>
        <strain evidence="23 24">AC55</strain>
    </source>
</reference>
<dbReference type="GO" id="GO:0005524">
    <property type="term" value="F:ATP binding"/>
    <property type="evidence" value="ECO:0007669"/>
    <property type="project" value="UniProtKB-KW"/>
</dbReference>
<comment type="function">
    <text evidence="1">Functions in two distinct reactions of the de novo folate biosynthetic pathway. Catalyzes the addition of a glutamate residue to dihydropteroate (7,8-dihydropteroate or H2Pte) to form dihydrofolate (7,8-dihydrofolate monoglutamate or H2Pte-Glu). Also catalyzes successive additions of L-glutamate to tetrahydrofolate or 10-formyltetrahydrofolate or 5,10-methylenetetrahydrofolate, leading to folylpolyglutamate derivatives.</text>
</comment>
<evidence type="ECO:0000259" key="22">
    <source>
        <dbReference type="Pfam" id="PF02875"/>
    </source>
</evidence>
<evidence type="ECO:0000256" key="13">
    <source>
        <dbReference type="ARBA" id="ARBA00022909"/>
    </source>
</evidence>
<proteinExistence type="inferred from homology"/>
<keyword evidence="11 21" id="KW-0067">ATP-binding</keyword>
<keyword evidence="24" id="KW-1185">Reference proteome</keyword>
<dbReference type="SUPFAM" id="SSF53623">
    <property type="entry name" value="MurD-like peptide ligases, catalytic domain"/>
    <property type="match status" value="1"/>
</dbReference>
<dbReference type="GO" id="GO:0046656">
    <property type="term" value="P:folic acid biosynthetic process"/>
    <property type="evidence" value="ECO:0007669"/>
    <property type="project" value="UniProtKB-KW"/>
</dbReference>
<keyword evidence="12" id="KW-0460">Magnesium</keyword>
<keyword evidence="9" id="KW-0479">Metal-binding</keyword>
<dbReference type="InterPro" id="IPR036615">
    <property type="entry name" value="Mur_ligase_C_dom_sf"/>
</dbReference>
<evidence type="ECO:0000313" key="23">
    <source>
        <dbReference type="EMBL" id="BBB33476.1"/>
    </source>
</evidence>
<dbReference type="GO" id="GO:0005829">
    <property type="term" value="C:cytosol"/>
    <property type="evidence" value="ECO:0007669"/>
    <property type="project" value="TreeGrafter"/>
</dbReference>
<dbReference type="GO" id="GO:0008841">
    <property type="term" value="F:dihydrofolate synthase activity"/>
    <property type="evidence" value="ECO:0007669"/>
    <property type="project" value="UniProtKB-EC"/>
</dbReference>
<dbReference type="NCBIfam" id="TIGR01499">
    <property type="entry name" value="folC"/>
    <property type="match status" value="1"/>
</dbReference>
<evidence type="ECO:0000256" key="8">
    <source>
        <dbReference type="ARBA" id="ARBA00022598"/>
    </source>
</evidence>
<evidence type="ECO:0000256" key="11">
    <source>
        <dbReference type="ARBA" id="ARBA00022840"/>
    </source>
</evidence>
<comment type="pathway">
    <text evidence="2">Cofactor biosynthesis; tetrahydrofolate biosynthesis; 7,8-dihydrofolate from 2-amino-4-hydroxy-6-hydroxymethyl-7,8-dihydropteridine diphosphate and 4-aminobenzoate: step 2/2.</text>
</comment>
<evidence type="ECO:0000256" key="3">
    <source>
        <dbReference type="ARBA" id="ARBA00005150"/>
    </source>
</evidence>
<dbReference type="GO" id="GO:0046872">
    <property type="term" value="F:metal ion binding"/>
    <property type="evidence" value="ECO:0007669"/>
    <property type="project" value="UniProtKB-KW"/>
</dbReference>
<evidence type="ECO:0000256" key="5">
    <source>
        <dbReference type="ARBA" id="ARBA00013023"/>
    </source>
</evidence>
<dbReference type="KEGG" id="thyd:TTHT_2036"/>
<evidence type="ECO:0000256" key="16">
    <source>
        <dbReference type="ARBA" id="ARBA00032510"/>
    </source>
</evidence>
<dbReference type="EC" id="6.3.2.12" evidence="5"/>
<evidence type="ECO:0000256" key="1">
    <source>
        <dbReference type="ARBA" id="ARBA00002714"/>
    </source>
</evidence>
<feature type="domain" description="Mur ligase C-terminal" evidence="22">
    <location>
        <begin position="284"/>
        <end position="364"/>
    </location>
</feature>
<dbReference type="RefSeq" id="WP_201327786.1">
    <property type="nucleotide sequence ID" value="NZ_AP017470.1"/>
</dbReference>
<evidence type="ECO:0000256" key="12">
    <source>
        <dbReference type="ARBA" id="ARBA00022842"/>
    </source>
</evidence>
<comment type="pathway">
    <text evidence="3">Cofactor biosynthesis; tetrahydrofolylpolyglutamate biosynthesis.</text>
</comment>
<evidence type="ECO:0000256" key="2">
    <source>
        <dbReference type="ARBA" id="ARBA00004799"/>
    </source>
</evidence>
<accession>A0A7R6PSE1</accession>
<dbReference type="InterPro" id="IPR001645">
    <property type="entry name" value="Folylpolyglutamate_synth"/>
</dbReference>
<name>A0A7R6PSE1_9BACT</name>
<evidence type="ECO:0000256" key="20">
    <source>
        <dbReference type="ARBA" id="ARBA00049161"/>
    </source>
</evidence>
<evidence type="ECO:0000256" key="6">
    <source>
        <dbReference type="ARBA" id="ARBA00013025"/>
    </source>
</evidence>
<sequence length="428" mass="48369">MREPFFYHEALEYVRGFEKSKIKLGLERIEKALKSFDNPQDKFKSIHIAGTNGKGSVGAYLDSLLASKDNFVGRFCSPHLITPRERILIDGKPITRQWFAASVSMLRDKIEEENLELSYFEFFTLLCYYVFSFLKVDYGIVETGLGGRLDSTNTLKHPEITIITSLSKDHTKFLGETVSSIAGEKAGIIKPGIPVVTSAEGEALLVIDRECKKKSAPLYTLKSLGFEFDGSKVVLKELGISANSVLKGNFQAENLCLALAAFSLLTGEKGDFSEVIKSTKWPARMEEFDLSENKKLIVDGAHNVDAIKKVIEDLNPSDNSVLIFGCMKDKSVNEMFNIVKSKFKNIVLTAGDYHRFMKEEDFKDLGIINRFEKLEKLPDFIENYDEIFVLGSLHLAGDFLKTLYENGKYKNALLEKEPYSYIFDDYPY</sequence>
<evidence type="ECO:0000256" key="17">
    <source>
        <dbReference type="ARBA" id="ARBA00047493"/>
    </source>
</evidence>
<gene>
    <name evidence="23" type="primary">folC</name>
    <name evidence="23" type="ORF">TTHT_2036</name>
</gene>
<dbReference type="EMBL" id="AP017470">
    <property type="protein sequence ID" value="BBB33476.1"/>
    <property type="molecule type" value="Genomic_DNA"/>
</dbReference>
<keyword evidence="10 21" id="KW-0547">Nucleotide-binding</keyword>
<dbReference type="Gene3D" id="3.40.1190.10">
    <property type="entry name" value="Mur-like, catalytic domain"/>
    <property type="match status" value="1"/>
</dbReference>
<comment type="similarity">
    <text evidence="4 21">Belongs to the folylpolyglutamate synthase family.</text>
</comment>
<evidence type="ECO:0000256" key="14">
    <source>
        <dbReference type="ARBA" id="ARBA00030048"/>
    </source>
</evidence>
<keyword evidence="13" id="KW-0289">Folate biosynthesis</keyword>
<evidence type="ECO:0000256" key="19">
    <source>
        <dbReference type="ARBA" id="ARBA00049035"/>
    </source>
</evidence>
<evidence type="ECO:0000256" key="18">
    <source>
        <dbReference type="ARBA" id="ARBA00047808"/>
    </source>
</evidence>
<evidence type="ECO:0000256" key="15">
    <source>
        <dbReference type="ARBA" id="ARBA00030592"/>
    </source>
</evidence>
<comment type="catalytic activity">
    <reaction evidence="17">
        <text>(6S)-5,6,7,8-tetrahydrofolyl-(gamma-L-Glu)(n) + L-glutamate + ATP = (6S)-5,6,7,8-tetrahydrofolyl-(gamma-L-Glu)(n+1) + ADP + phosphate + H(+)</text>
        <dbReference type="Rhea" id="RHEA:10580"/>
        <dbReference type="Rhea" id="RHEA-COMP:14738"/>
        <dbReference type="Rhea" id="RHEA-COMP:14740"/>
        <dbReference type="ChEBI" id="CHEBI:15378"/>
        <dbReference type="ChEBI" id="CHEBI:29985"/>
        <dbReference type="ChEBI" id="CHEBI:30616"/>
        <dbReference type="ChEBI" id="CHEBI:43474"/>
        <dbReference type="ChEBI" id="CHEBI:141005"/>
        <dbReference type="ChEBI" id="CHEBI:456216"/>
        <dbReference type="EC" id="6.3.2.17"/>
    </reaction>
</comment>
<dbReference type="Gene3D" id="3.90.190.20">
    <property type="entry name" value="Mur ligase, C-terminal domain"/>
    <property type="match status" value="1"/>
</dbReference>
<dbReference type="EC" id="6.3.2.17" evidence="6"/>
<evidence type="ECO:0000256" key="9">
    <source>
        <dbReference type="ARBA" id="ARBA00022723"/>
    </source>
</evidence>
<evidence type="ECO:0000256" key="7">
    <source>
        <dbReference type="ARBA" id="ARBA00019357"/>
    </source>
</evidence>
<evidence type="ECO:0000256" key="21">
    <source>
        <dbReference type="PIRNR" id="PIRNR001563"/>
    </source>
</evidence>
<evidence type="ECO:0000256" key="10">
    <source>
        <dbReference type="ARBA" id="ARBA00022741"/>
    </source>
</evidence>
<comment type="catalytic activity">
    <reaction evidence="20">
        <text>7,8-dihydropteroate + L-glutamate + ATP = 7,8-dihydrofolate + ADP + phosphate + H(+)</text>
        <dbReference type="Rhea" id="RHEA:23584"/>
        <dbReference type="ChEBI" id="CHEBI:15378"/>
        <dbReference type="ChEBI" id="CHEBI:17839"/>
        <dbReference type="ChEBI" id="CHEBI:29985"/>
        <dbReference type="ChEBI" id="CHEBI:30616"/>
        <dbReference type="ChEBI" id="CHEBI:43474"/>
        <dbReference type="ChEBI" id="CHEBI:57451"/>
        <dbReference type="ChEBI" id="CHEBI:456216"/>
        <dbReference type="EC" id="6.3.2.12"/>
    </reaction>
</comment>
<dbReference type="Proteomes" id="UP000595564">
    <property type="component" value="Chromosome"/>
</dbReference>
<keyword evidence="8 21" id="KW-0436">Ligase</keyword>
<dbReference type="PANTHER" id="PTHR11136">
    <property type="entry name" value="FOLYLPOLYGLUTAMATE SYNTHASE-RELATED"/>
    <property type="match status" value="1"/>
</dbReference>
<protein>
    <recommendedName>
        <fullName evidence="7">Dihydrofolate synthase/folylpolyglutamate synthase</fullName>
        <ecNumber evidence="5">6.3.2.12</ecNumber>
        <ecNumber evidence="6">6.3.2.17</ecNumber>
    </recommendedName>
    <alternativeName>
        <fullName evidence="16">Folylpoly-gamma-glutamate synthetase-dihydrofolate synthetase</fullName>
    </alternativeName>
    <alternativeName>
        <fullName evidence="14">Folylpolyglutamate synthetase</fullName>
    </alternativeName>
    <alternativeName>
        <fullName evidence="15">Tetrahydrofolylpolyglutamate synthase</fullName>
    </alternativeName>
</protein>
<comment type="catalytic activity">
    <reaction evidence="18">
        <text>10-formyltetrahydrofolyl-(gamma-L-Glu)(n) + L-glutamate + ATP = 10-formyltetrahydrofolyl-(gamma-L-Glu)(n+1) + ADP + phosphate + H(+)</text>
        <dbReference type="Rhea" id="RHEA:51904"/>
        <dbReference type="Rhea" id="RHEA-COMP:13088"/>
        <dbReference type="Rhea" id="RHEA-COMP:14300"/>
        <dbReference type="ChEBI" id="CHEBI:15378"/>
        <dbReference type="ChEBI" id="CHEBI:29985"/>
        <dbReference type="ChEBI" id="CHEBI:30616"/>
        <dbReference type="ChEBI" id="CHEBI:43474"/>
        <dbReference type="ChEBI" id="CHEBI:134413"/>
        <dbReference type="ChEBI" id="CHEBI:456216"/>
        <dbReference type="EC" id="6.3.2.17"/>
    </reaction>
</comment>
<organism evidence="23 24">
    <name type="scientific">Thermotomaculum hydrothermale</name>
    <dbReference type="NCBI Taxonomy" id="981385"/>
    <lineage>
        <taxon>Bacteria</taxon>
        <taxon>Pseudomonadati</taxon>
        <taxon>Acidobacteriota</taxon>
        <taxon>Holophagae</taxon>
        <taxon>Thermotomaculales</taxon>
        <taxon>Thermotomaculaceae</taxon>
        <taxon>Thermotomaculum</taxon>
    </lineage>
</organism>